<evidence type="ECO:0000256" key="1">
    <source>
        <dbReference type="SAM" id="MobiDB-lite"/>
    </source>
</evidence>
<feature type="region of interest" description="Disordered" evidence="1">
    <location>
        <begin position="11"/>
        <end position="35"/>
    </location>
</feature>
<dbReference type="EMBL" id="JAAEDM010000011">
    <property type="protein sequence ID" value="MBR0670844.1"/>
    <property type="molecule type" value="Genomic_DNA"/>
</dbReference>
<evidence type="ECO:0008006" key="4">
    <source>
        <dbReference type="Google" id="ProtNLM"/>
    </source>
</evidence>
<reference evidence="2" key="2">
    <citation type="journal article" date="2021" name="Syst. Appl. Microbiol.">
        <title>Roseomonas hellenica sp. nov., isolated from roots of wild-growing Alkanna tinctoria.</title>
        <authorList>
            <person name="Rat A."/>
            <person name="Naranjo H.D."/>
            <person name="Lebbe L."/>
            <person name="Cnockaert M."/>
            <person name="Krigas N."/>
            <person name="Grigoriadou K."/>
            <person name="Maloupa E."/>
            <person name="Willems A."/>
        </authorList>
    </citation>
    <scope>NUCLEOTIDE SEQUENCE</scope>
    <source>
        <strain evidence="2">LMG 31231</strain>
    </source>
</reference>
<dbReference type="RefSeq" id="WP_211861216.1">
    <property type="nucleotide sequence ID" value="NZ_JAAEDM010000011.1"/>
</dbReference>
<name>A0A9X9WUL5_9PROT</name>
<evidence type="ECO:0000313" key="3">
    <source>
        <dbReference type="Proteomes" id="UP001138751"/>
    </source>
</evidence>
<dbReference type="AlphaFoldDB" id="A0A9X9WUL5"/>
<sequence length="128" mass="13238">MFAAHDLALLAPTTRERRPESGEPGQASAAPRLHPVAEPCTLHSANGRVRDGMVRHAGPAGAVVAGVGGLGLGQEVVLVLPRRGGLRMRARVAGLGVMGLLLDLLPADCGPDWRRALLGMTEPGWGTA</sequence>
<keyword evidence="3" id="KW-1185">Reference proteome</keyword>
<proteinExistence type="predicted"/>
<comment type="caution">
    <text evidence="2">The sequence shown here is derived from an EMBL/GenBank/DDBJ whole genome shotgun (WGS) entry which is preliminary data.</text>
</comment>
<organism evidence="2 3">
    <name type="scientific">Neoroseomonas soli</name>
    <dbReference type="NCBI Taxonomy" id="1081025"/>
    <lineage>
        <taxon>Bacteria</taxon>
        <taxon>Pseudomonadati</taxon>
        <taxon>Pseudomonadota</taxon>
        <taxon>Alphaproteobacteria</taxon>
        <taxon>Acetobacterales</taxon>
        <taxon>Acetobacteraceae</taxon>
        <taxon>Neoroseomonas</taxon>
    </lineage>
</organism>
<evidence type="ECO:0000313" key="2">
    <source>
        <dbReference type="EMBL" id="MBR0670844.1"/>
    </source>
</evidence>
<protein>
    <recommendedName>
        <fullName evidence="4">PilZ domain-containing protein</fullName>
    </recommendedName>
</protein>
<gene>
    <name evidence="2" type="ORF">GXW76_06640</name>
</gene>
<dbReference type="Proteomes" id="UP001138751">
    <property type="component" value="Unassembled WGS sequence"/>
</dbReference>
<accession>A0A9X9WUL5</accession>
<reference evidence="2" key="1">
    <citation type="submission" date="2020-01" db="EMBL/GenBank/DDBJ databases">
        <authorList>
            <person name="Rat A."/>
        </authorList>
    </citation>
    <scope>NUCLEOTIDE SEQUENCE</scope>
    <source>
        <strain evidence="2">LMG 31231</strain>
    </source>
</reference>